<accession>A0A7W7Q2B8</accession>
<feature type="transmembrane region" description="Helical" evidence="1">
    <location>
        <begin position="34"/>
        <end position="54"/>
    </location>
</feature>
<feature type="transmembrane region" description="Helical" evidence="1">
    <location>
        <begin position="115"/>
        <end position="133"/>
    </location>
</feature>
<keyword evidence="3" id="KW-1185">Reference proteome</keyword>
<sequence length="166" mass="17055">MTSGPPPPRPSTARISAPPVSAMRSLPRPKQVTVAFWLWQLAAALAIAAAVVAVGRLDALRAGFHREARENDATASAGTLDRVADLSVLVVVGGGLLVGVLAVLFAAAMRVGKGWARPALVLVVLLAVAYAGLVVAPMGWVVLAAAGVALVAGVCMYLPGSRVWFR</sequence>
<gene>
    <name evidence="2" type="ORF">FHR82_001696</name>
</gene>
<evidence type="ECO:0000256" key="1">
    <source>
        <dbReference type="SAM" id="Phobius"/>
    </source>
</evidence>
<feature type="transmembrane region" description="Helical" evidence="1">
    <location>
        <begin position="86"/>
        <end position="108"/>
    </location>
</feature>
<name>A0A7W7Q2B8_9PSEU</name>
<evidence type="ECO:0000313" key="3">
    <source>
        <dbReference type="Proteomes" id="UP000520767"/>
    </source>
</evidence>
<dbReference type="EMBL" id="JACHJQ010000002">
    <property type="protein sequence ID" value="MBB4905479.1"/>
    <property type="molecule type" value="Genomic_DNA"/>
</dbReference>
<proteinExistence type="predicted"/>
<feature type="transmembrane region" description="Helical" evidence="1">
    <location>
        <begin position="139"/>
        <end position="158"/>
    </location>
</feature>
<reference evidence="2 3" key="1">
    <citation type="submission" date="2020-08" db="EMBL/GenBank/DDBJ databases">
        <title>Genomic Encyclopedia of Type Strains, Phase III (KMG-III): the genomes of soil and plant-associated and newly described type strains.</title>
        <authorList>
            <person name="Whitman W."/>
        </authorList>
    </citation>
    <scope>NUCLEOTIDE SEQUENCE [LARGE SCALE GENOMIC DNA]</scope>
    <source>
        <strain evidence="2 3">CECT 8960</strain>
    </source>
</reference>
<protein>
    <submittedName>
        <fullName evidence="2">Uncharacterized protein</fullName>
    </submittedName>
</protein>
<dbReference type="AlphaFoldDB" id="A0A7W7Q2B8"/>
<keyword evidence="1" id="KW-1133">Transmembrane helix</keyword>
<keyword evidence="1" id="KW-0472">Membrane</keyword>
<dbReference type="Proteomes" id="UP000520767">
    <property type="component" value="Unassembled WGS sequence"/>
</dbReference>
<organism evidence="2 3">
    <name type="scientific">Actinophytocola algeriensis</name>
    <dbReference type="NCBI Taxonomy" id="1768010"/>
    <lineage>
        <taxon>Bacteria</taxon>
        <taxon>Bacillati</taxon>
        <taxon>Actinomycetota</taxon>
        <taxon>Actinomycetes</taxon>
        <taxon>Pseudonocardiales</taxon>
        <taxon>Pseudonocardiaceae</taxon>
    </lineage>
</organism>
<dbReference type="RefSeq" id="WP_184809703.1">
    <property type="nucleotide sequence ID" value="NZ_JACHJQ010000002.1"/>
</dbReference>
<comment type="caution">
    <text evidence="2">The sequence shown here is derived from an EMBL/GenBank/DDBJ whole genome shotgun (WGS) entry which is preliminary data.</text>
</comment>
<evidence type="ECO:0000313" key="2">
    <source>
        <dbReference type="EMBL" id="MBB4905479.1"/>
    </source>
</evidence>
<keyword evidence="1" id="KW-0812">Transmembrane</keyword>